<organism evidence="1">
    <name type="scientific">marine sediment metagenome</name>
    <dbReference type="NCBI Taxonomy" id="412755"/>
    <lineage>
        <taxon>unclassified sequences</taxon>
        <taxon>metagenomes</taxon>
        <taxon>ecological metagenomes</taxon>
    </lineage>
</organism>
<accession>X0S7T0</accession>
<dbReference type="AlphaFoldDB" id="X0S7T0"/>
<dbReference type="EMBL" id="BARS01001844">
    <property type="protein sequence ID" value="GAF77054.1"/>
    <property type="molecule type" value="Genomic_DNA"/>
</dbReference>
<proteinExistence type="predicted"/>
<protein>
    <recommendedName>
        <fullName evidence="2">Exosome complex component N-terminal domain-containing protein</fullName>
    </recommendedName>
</protein>
<evidence type="ECO:0008006" key="2">
    <source>
        <dbReference type="Google" id="ProtNLM"/>
    </source>
</evidence>
<dbReference type="Gene3D" id="2.40.50.100">
    <property type="match status" value="1"/>
</dbReference>
<reference evidence="1" key="1">
    <citation type="journal article" date="2014" name="Front. Microbiol.">
        <title>High frequency of phylogenetically diverse reductive dehalogenase-homologous genes in deep subseafloor sedimentary metagenomes.</title>
        <authorList>
            <person name="Kawai M."/>
            <person name="Futagami T."/>
            <person name="Toyoda A."/>
            <person name="Takaki Y."/>
            <person name="Nishi S."/>
            <person name="Hori S."/>
            <person name="Arai W."/>
            <person name="Tsubouchi T."/>
            <person name="Morono Y."/>
            <person name="Uchiyama I."/>
            <person name="Ito T."/>
            <person name="Fujiyama A."/>
            <person name="Inagaki F."/>
            <person name="Takami H."/>
        </authorList>
    </citation>
    <scope>NUCLEOTIDE SEQUENCE</scope>
    <source>
        <strain evidence="1">Expedition CK06-06</strain>
    </source>
</reference>
<name>X0S7T0_9ZZZZ</name>
<dbReference type="SUPFAM" id="SSF110324">
    <property type="entry name" value="Ribosomal L27 protein-like"/>
    <property type="match status" value="1"/>
</dbReference>
<sequence>MTKEKIERRIVIPGEGIVKGENYLPGEGTEKKGDEIVTTRYGLA</sequence>
<gene>
    <name evidence="1" type="ORF">S01H1_03366</name>
</gene>
<comment type="caution">
    <text evidence="1">The sequence shown here is derived from an EMBL/GenBank/DDBJ whole genome shotgun (WGS) entry which is preliminary data.</text>
</comment>
<feature type="non-terminal residue" evidence="1">
    <location>
        <position position="44"/>
    </location>
</feature>
<evidence type="ECO:0000313" key="1">
    <source>
        <dbReference type="EMBL" id="GAF77054.1"/>
    </source>
</evidence>